<dbReference type="InterPro" id="IPR011041">
    <property type="entry name" value="Quinoprot_gluc/sorb_DH_b-prop"/>
</dbReference>
<evidence type="ECO:0000313" key="3">
    <source>
        <dbReference type="Proteomes" id="UP000178272"/>
    </source>
</evidence>
<dbReference type="Gene3D" id="2.120.10.30">
    <property type="entry name" value="TolB, C-terminal domain"/>
    <property type="match status" value="1"/>
</dbReference>
<dbReference type="InterPro" id="IPR011042">
    <property type="entry name" value="6-blade_b-propeller_TolB-like"/>
</dbReference>
<proteinExistence type="predicted"/>
<dbReference type="Proteomes" id="UP000178272">
    <property type="component" value="Unassembled WGS sequence"/>
</dbReference>
<gene>
    <name evidence="2" type="ORF">A3F61_03575</name>
</gene>
<dbReference type="InterPro" id="IPR012938">
    <property type="entry name" value="Glc/Sorbosone_DH"/>
</dbReference>
<sequence length="359" mass="39633">MLKIILLLLSGFGIFYYLGQVTMPPPKPASTTSNKEVSGPIEIFAENLNVPWEINFLPDGKIFVTERSGTVLELKGSDKKEILKLNDVAVSGEGGLLGMTQHPQHEKNGYTYIYYTYQNQGLKNKVVRYSHIGDSLQKGRTIIDNIPANKNHNGGRIKFGPDDKLYITTGDSENPSTAQNLNSLAGKILRLNDDGSIPSDNPFSGSPVYSYGHRNPQGLAWDEGGKLWATEHGNAGNDEVNLIETGKNYGWPEISGTQKREGMVEPFVQSGNTTWAPSGALSTNNKLYFSGLKGESIFEVDLKTREVKEFFKNKFGRIRTIEKDTDGNFYFLSSNRDGRGTPTPADDRVFKILPSALGL</sequence>
<name>A0A1G1V8V3_9BACT</name>
<comment type="caution">
    <text evidence="2">The sequence shown here is derived from an EMBL/GenBank/DDBJ whole genome shotgun (WGS) entry which is preliminary data.</text>
</comment>
<accession>A0A1G1V8V3</accession>
<evidence type="ECO:0000313" key="2">
    <source>
        <dbReference type="EMBL" id="OGY11731.1"/>
    </source>
</evidence>
<organism evidence="2 3">
    <name type="scientific">Candidatus Blackburnbacteria bacterium RIFCSPHIGHO2_12_FULL_41_13b</name>
    <dbReference type="NCBI Taxonomy" id="1797517"/>
    <lineage>
        <taxon>Bacteria</taxon>
        <taxon>Candidatus Blackburniibacteriota</taxon>
    </lineage>
</organism>
<protein>
    <recommendedName>
        <fullName evidence="1">Glucose/Sorbosone dehydrogenase domain-containing protein</fullName>
    </recommendedName>
</protein>
<dbReference type="AlphaFoldDB" id="A0A1G1V8V3"/>
<dbReference type="Pfam" id="PF07995">
    <property type="entry name" value="GSDH"/>
    <property type="match status" value="1"/>
</dbReference>
<dbReference type="PANTHER" id="PTHR19328">
    <property type="entry name" value="HEDGEHOG-INTERACTING PROTEIN"/>
    <property type="match status" value="1"/>
</dbReference>
<feature type="domain" description="Glucose/Sorbosone dehydrogenase" evidence="1">
    <location>
        <begin position="48"/>
        <end position="339"/>
    </location>
</feature>
<dbReference type="PANTHER" id="PTHR19328:SF13">
    <property type="entry name" value="HIPL1 PROTEIN"/>
    <property type="match status" value="1"/>
</dbReference>
<dbReference type="SUPFAM" id="SSF50952">
    <property type="entry name" value="Soluble quinoprotein glucose dehydrogenase"/>
    <property type="match status" value="1"/>
</dbReference>
<reference evidence="2 3" key="1">
    <citation type="journal article" date="2016" name="Nat. Commun.">
        <title>Thousands of microbial genomes shed light on interconnected biogeochemical processes in an aquifer system.</title>
        <authorList>
            <person name="Anantharaman K."/>
            <person name="Brown C.T."/>
            <person name="Hug L.A."/>
            <person name="Sharon I."/>
            <person name="Castelle C.J."/>
            <person name="Probst A.J."/>
            <person name="Thomas B.C."/>
            <person name="Singh A."/>
            <person name="Wilkins M.J."/>
            <person name="Karaoz U."/>
            <person name="Brodie E.L."/>
            <person name="Williams K.H."/>
            <person name="Hubbard S.S."/>
            <person name="Banfield J.F."/>
        </authorList>
    </citation>
    <scope>NUCLEOTIDE SEQUENCE [LARGE SCALE GENOMIC DNA]</scope>
</reference>
<dbReference type="STRING" id="1797517.A3F61_03575"/>
<dbReference type="EMBL" id="MHCA01000032">
    <property type="protein sequence ID" value="OGY11731.1"/>
    <property type="molecule type" value="Genomic_DNA"/>
</dbReference>
<evidence type="ECO:0000259" key="1">
    <source>
        <dbReference type="Pfam" id="PF07995"/>
    </source>
</evidence>